<dbReference type="PANTHER" id="PTHR13789">
    <property type="entry name" value="MONOOXYGENASE"/>
    <property type="match status" value="1"/>
</dbReference>
<accession>A0A6P8B6U1</accession>
<keyword evidence="2" id="KW-0285">Flavoprotein</keyword>
<keyword evidence="4" id="KW-0560">Oxidoreductase</keyword>
<dbReference type="PANTHER" id="PTHR13789:SF261">
    <property type="entry name" value="HYDROXYLASE, PUTATIVE (AFU_ORTHOLOGUE AFUA_7G00590)-RELATED"/>
    <property type="match status" value="1"/>
</dbReference>
<dbReference type="GO" id="GO:0004497">
    <property type="term" value="F:monooxygenase activity"/>
    <property type="evidence" value="ECO:0007669"/>
    <property type="project" value="UniProtKB-KW"/>
</dbReference>
<keyword evidence="5" id="KW-0503">Monooxygenase</keyword>
<dbReference type="InterPro" id="IPR002938">
    <property type="entry name" value="FAD-bd"/>
</dbReference>
<dbReference type="KEGG" id="pgri:PgNI_05170"/>
<feature type="domain" description="FAD-binding" evidence="6">
    <location>
        <begin position="17"/>
        <end position="366"/>
    </location>
</feature>
<dbReference type="GO" id="GO:0071949">
    <property type="term" value="F:FAD binding"/>
    <property type="evidence" value="ECO:0007669"/>
    <property type="project" value="InterPro"/>
</dbReference>
<evidence type="ECO:0000259" key="6">
    <source>
        <dbReference type="Pfam" id="PF01494"/>
    </source>
</evidence>
<comment type="similarity">
    <text evidence="1">Belongs to the paxM FAD-dependent monooxygenase family.</text>
</comment>
<reference evidence="7 8" key="1">
    <citation type="journal article" date="2019" name="Mol. Biol. Evol.">
        <title>Blast fungal genomes show frequent chromosomal changes, gene gains and losses, and effector gene turnover.</title>
        <authorList>
            <person name="Gomez Luciano L.B."/>
            <person name="Jason Tsai I."/>
            <person name="Chuma I."/>
            <person name="Tosa Y."/>
            <person name="Chen Y.H."/>
            <person name="Li J.Y."/>
            <person name="Li M.Y."/>
            <person name="Jade Lu M.Y."/>
            <person name="Nakayashiki H."/>
            <person name="Li W.H."/>
        </authorList>
    </citation>
    <scope>NUCLEOTIDE SEQUENCE [LARGE SCALE GENOMIC DNA]</scope>
    <source>
        <strain evidence="7 8">NI907</strain>
    </source>
</reference>
<evidence type="ECO:0000256" key="1">
    <source>
        <dbReference type="ARBA" id="ARBA00007992"/>
    </source>
</evidence>
<dbReference type="InterPro" id="IPR023375">
    <property type="entry name" value="ADC_dom_sf"/>
</dbReference>
<protein>
    <recommendedName>
        <fullName evidence="6">FAD-binding domain-containing protein</fullName>
    </recommendedName>
</protein>
<evidence type="ECO:0000256" key="5">
    <source>
        <dbReference type="ARBA" id="ARBA00023033"/>
    </source>
</evidence>
<keyword evidence="3" id="KW-0274">FAD</keyword>
<sequence length="687" mass="75252">MSTSMKLSIDDCPRPLRVAIVGAGIGGLSAAIGLRRNGHAVDLYEQSQFAAEIGAAVHLMPNGLSILRQWELDPADFDANPMSRAVEYDRHGRLEKDMDLSKANLRWSDPWLLAQRAKFHNALKTKALAMGAVLHTSTRVVGVDTAGGTITLGDERIISADVILGADGVYSVTRTYITDAKPFGSGKSAFRFMIPRKVALADPETRPLAEMHDSLLAWMGKTHRIIMYSCSNNEMLNFVCMHPEEESRSMIEEGWNAQVTTEQVLQVYRDFPRAVISLLAKSDAPGTPKGVWPLLDMEQIPWTKGRMALLGDAAHPFTPHQGQGAVQALEDAASLSVVLPAGTHLAAVPERLRLYERIRSKRAHTIQAYSREAGKDVAEGEKPEVNNTDELFSHDELYYSKRMFKRWKHEQDPTNFHFLPLAAGAFSGMRRALPIRDSSGFKRVTIKFKTSKPFMETLLPNDHFVFRRPDTVCTASLVTTSLSNLPWLGGEGYTTLALHIHGVQYKQIKGGVMNGSFVAIHLVSRGEAVAACREELGLPAVPCDLDVYQPDDNSCTVTASWEGAKFASLSLTGLVAKDAALERGSIGTLADYGVMSYRYVPAVGRPGEPEAEYACVTPHAREKTETVESVSSSTSARLVFKDLGWEQLPTLGHIAAAFSQMPIYGIVGVKVVEGSNASEQLSSRKID</sequence>
<reference evidence="8" key="2">
    <citation type="submission" date="2019-10" db="EMBL/GenBank/DDBJ databases">
        <authorList>
            <consortium name="NCBI Genome Project"/>
        </authorList>
    </citation>
    <scope>NUCLEOTIDE SEQUENCE</scope>
    <source>
        <strain evidence="8">NI907</strain>
    </source>
</reference>
<dbReference type="AlphaFoldDB" id="A0A6P8B6U1"/>
<dbReference type="SUPFAM" id="SSF54373">
    <property type="entry name" value="FAD-linked reductases, C-terminal domain"/>
    <property type="match status" value="1"/>
</dbReference>
<organism evidence="7 8">
    <name type="scientific">Pyricularia grisea</name>
    <name type="common">Crabgrass-specific blast fungus</name>
    <name type="synonym">Magnaporthe grisea</name>
    <dbReference type="NCBI Taxonomy" id="148305"/>
    <lineage>
        <taxon>Eukaryota</taxon>
        <taxon>Fungi</taxon>
        <taxon>Dikarya</taxon>
        <taxon>Ascomycota</taxon>
        <taxon>Pezizomycotina</taxon>
        <taxon>Sordariomycetes</taxon>
        <taxon>Sordariomycetidae</taxon>
        <taxon>Magnaporthales</taxon>
        <taxon>Pyriculariaceae</taxon>
        <taxon>Pyricularia</taxon>
    </lineage>
</organism>
<evidence type="ECO:0000313" key="8">
    <source>
        <dbReference type="RefSeq" id="XP_030982734.1"/>
    </source>
</evidence>
<dbReference type="SUPFAM" id="SSF51905">
    <property type="entry name" value="FAD/NAD(P)-binding domain"/>
    <property type="match status" value="1"/>
</dbReference>
<gene>
    <name evidence="8" type="ORF">PgNI_05170</name>
</gene>
<dbReference type="SUPFAM" id="SSF160104">
    <property type="entry name" value="Acetoacetate decarboxylase-like"/>
    <property type="match status" value="1"/>
</dbReference>
<dbReference type="Proteomes" id="UP000515153">
    <property type="component" value="Chromosome I"/>
</dbReference>
<dbReference type="RefSeq" id="XP_030982734.1">
    <property type="nucleotide sequence ID" value="XM_031125207.1"/>
</dbReference>
<evidence type="ECO:0000313" key="7">
    <source>
        <dbReference type="Proteomes" id="UP000515153"/>
    </source>
</evidence>
<name>A0A6P8B6U1_PYRGI</name>
<dbReference type="Pfam" id="PF01494">
    <property type="entry name" value="FAD_binding_3"/>
    <property type="match status" value="1"/>
</dbReference>
<dbReference type="GeneID" id="41960116"/>
<evidence type="ECO:0000256" key="3">
    <source>
        <dbReference type="ARBA" id="ARBA00022827"/>
    </source>
</evidence>
<dbReference type="InterPro" id="IPR050493">
    <property type="entry name" value="FAD-dep_Monooxygenase_BioMet"/>
</dbReference>
<dbReference type="Gene3D" id="2.40.400.10">
    <property type="entry name" value="Acetoacetate decarboxylase-like"/>
    <property type="match status" value="1"/>
</dbReference>
<dbReference type="InterPro" id="IPR036188">
    <property type="entry name" value="FAD/NAD-bd_sf"/>
</dbReference>
<evidence type="ECO:0000256" key="2">
    <source>
        <dbReference type="ARBA" id="ARBA00022630"/>
    </source>
</evidence>
<dbReference type="Gene3D" id="3.50.50.60">
    <property type="entry name" value="FAD/NAD(P)-binding domain"/>
    <property type="match status" value="1"/>
</dbReference>
<reference evidence="8" key="3">
    <citation type="submission" date="2025-08" db="UniProtKB">
        <authorList>
            <consortium name="RefSeq"/>
        </authorList>
    </citation>
    <scope>IDENTIFICATION</scope>
    <source>
        <strain evidence="8">NI907</strain>
    </source>
</reference>
<proteinExistence type="inferred from homology"/>
<dbReference type="PRINTS" id="PR00420">
    <property type="entry name" value="RNGMNOXGNASE"/>
</dbReference>
<evidence type="ECO:0000256" key="4">
    <source>
        <dbReference type="ARBA" id="ARBA00023002"/>
    </source>
</evidence>
<keyword evidence="7" id="KW-1185">Reference proteome</keyword>